<protein>
    <submittedName>
        <fullName evidence="6">Uncharacterized protein</fullName>
    </submittedName>
</protein>
<reference evidence="6" key="1">
    <citation type="submission" date="2018-02" db="EMBL/GenBank/DDBJ databases">
        <authorList>
            <person name="Cohen D.B."/>
            <person name="Kent A.D."/>
        </authorList>
    </citation>
    <scope>NUCLEOTIDE SEQUENCE</scope>
</reference>
<keyword evidence="2" id="KW-0964">Secreted</keyword>
<organism evidence="6">
    <name type="scientific">Fagus sylvatica</name>
    <name type="common">Beechnut</name>
    <dbReference type="NCBI Taxonomy" id="28930"/>
    <lineage>
        <taxon>Eukaryota</taxon>
        <taxon>Viridiplantae</taxon>
        <taxon>Streptophyta</taxon>
        <taxon>Embryophyta</taxon>
        <taxon>Tracheophyta</taxon>
        <taxon>Spermatophyta</taxon>
        <taxon>Magnoliopsida</taxon>
        <taxon>eudicotyledons</taxon>
        <taxon>Gunneridae</taxon>
        <taxon>Pentapetalae</taxon>
        <taxon>rosids</taxon>
        <taxon>fabids</taxon>
        <taxon>Fagales</taxon>
        <taxon>Fagaceae</taxon>
        <taxon>Fagus</taxon>
    </lineage>
</organism>
<name>A0A2N9HHU8_FAGSY</name>
<evidence type="ECO:0000256" key="4">
    <source>
        <dbReference type="SAM" id="MobiDB-lite"/>
    </source>
</evidence>
<dbReference type="PANTHER" id="PTHR33599:SF20">
    <property type="entry name" value="PROTEIN IDA"/>
    <property type="match status" value="1"/>
</dbReference>
<evidence type="ECO:0000256" key="2">
    <source>
        <dbReference type="ARBA" id="ARBA00022525"/>
    </source>
</evidence>
<feature type="chain" id="PRO_5014724986" evidence="5">
    <location>
        <begin position="24"/>
        <end position="201"/>
    </location>
</feature>
<dbReference type="InterPro" id="IPR039639">
    <property type="entry name" value="IDA-like"/>
</dbReference>
<feature type="signal peptide" evidence="5">
    <location>
        <begin position="1"/>
        <end position="23"/>
    </location>
</feature>
<comment type="subcellular location">
    <subcellularLocation>
        <location evidence="1">Secreted</location>
        <location evidence="1">Extracellular space</location>
    </subcellularLocation>
</comment>
<sequence length="201" mass="22095">MVLASQKWFLTALVLVLAFSTEARMLSTYREKVPSNIEQDENGKKGHFGRIDFGMLLKRIPVPPSSPSNRTNGPAPPPIFFIPRFENVKEGGFGMLLNRIPPSSPSNRTNGPPPPPIFFTPRFENVKEGGLGMLLKRIPVPPSGPSRRTSNPPPPPIFFPPRFENVKEGHFGTIDFGMLPKGIPVPPSGPSRPPVFIPGRN</sequence>
<feature type="region of interest" description="Disordered" evidence="4">
    <location>
        <begin position="181"/>
        <end position="201"/>
    </location>
</feature>
<proteinExistence type="predicted"/>
<dbReference type="EMBL" id="OIVN01003469">
    <property type="protein sequence ID" value="SPD11485.1"/>
    <property type="molecule type" value="Genomic_DNA"/>
</dbReference>
<evidence type="ECO:0000313" key="6">
    <source>
        <dbReference type="EMBL" id="SPD11485.1"/>
    </source>
</evidence>
<evidence type="ECO:0000256" key="1">
    <source>
        <dbReference type="ARBA" id="ARBA00004239"/>
    </source>
</evidence>
<evidence type="ECO:0000256" key="5">
    <source>
        <dbReference type="SAM" id="SignalP"/>
    </source>
</evidence>
<evidence type="ECO:0000256" key="3">
    <source>
        <dbReference type="ARBA" id="ARBA00022729"/>
    </source>
</evidence>
<accession>A0A2N9HHU8</accession>
<dbReference type="GO" id="GO:0005576">
    <property type="term" value="C:extracellular region"/>
    <property type="evidence" value="ECO:0007669"/>
    <property type="project" value="UniProtKB-SubCell"/>
</dbReference>
<gene>
    <name evidence="6" type="ORF">FSB_LOCUS39367</name>
</gene>
<feature type="compositionally biased region" description="Pro residues" evidence="4">
    <location>
        <begin position="183"/>
        <end position="201"/>
    </location>
</feature>
<keyword evidence="3 5" id="KW-0732">Signal</keyword>
<dbReference type="AlphaFoldDB" id="A0A2N9HHU8"/>
<dbReference type="GO" id="GO:0010227">
    <property type="term" value="P:floral organ abscission"/>
    <property type="evidence" value="ECO:0007669"/>
    <property type="project" value="InterPro"/>
</dbReference>
<dbReference type="PANTHER" id="PTHR33599">
    <property type="entry name" value="PROTEIN IDA-LIKE 5"/>
    <property type="match status" value="1"/>
</dbReference>